<organism evidence="1 2">
    <name type="scientific">Microseira wollei NIES-4236</name>
    <dbReference type="NCBI Taxonomy" id="2530354"/>
    <lineage>
        <taxon>Bacteria</taxon>
        <taxon>Bacillati</taxon>
        <taxon>Cyanobacteriota</taxon>
        <taxon>Cyanophyceae</taxon>
        <taxon>Oscillatoriophycideae</taxon>
        <taxon>Aerosakkonematales</taxon>
        <taxon>Aerosakkonemataceae</taxon>
        <taxon>Microseira</taxon>
    </lineage>
</organism>
<accession>A0AAV3XJH9</accession>
<dbReference type="Proteomes" id="UP001050975">
    <property type="component" value="Unassembled WGS sequence"/>
</dbReference>
<sequence length="59" mass="6639">MTSEDLQHQYREALDETLNQLQSVSLLIAQIEAKMDDVRESMQSLCQIMEAIIATGPSD</sequence>
<protein>
    <submittedName>
        <fullName evidence="1">Uncharacterized protein</fullName>
    </submittedName>
</protein>
<dbReference type="EMBL" id="BLAY01000146">
    <property type="protein sequence ID" value="GET42050.1"/>
    <property type="molecule type" value="Genomic_DNA"/>
</dbReference>
<reference evidence="1" key="1">
    <citation type="submission" date="2019-10" db="EMBL/GenBank/DDBJ databases">
        <title>Draft genome sequece of Microseira wollei NIES-4236.</title>
        <authorList>
            <person name="Yamaguchi H."/>
            <person name="Suzuki S."/>
            <person name="Kawachi M."/>
        </authorList>
    </citation>
    <scope>NUCLEOTIDE SEQUENCE</scope>
    <source>
        <strain evidence="1">NIES-4236</strain>
    </source>
</reference>
<proteinExistence type="predicted"/>
<keyword evidence="2" id="KW-1185">Reference proteome</keyword>
<evidence type="ECO:0000313" key="1">
    <source>
        <dbReference type="EMBL" id="GET42050.1"/>
    </source>
</evidence>
<dbReference type="RefSeq" id="WP_226588974.1">
    <property type="nucleotide sequence ID" value="NZ_BLAY01000146.1"/>
</dbReference>
<evidence type="ECO:0000313" key="2">
    <source>
        <dbReference type="Proteomes" id="UP001050975"/>
    </source>
</evidence>
<name>A0AAV3XJH9_9CYAN</name>
<dbReference type="AlphaFoldDB" id="A0AAV3XJH9"/>
<gene>
    <name evidence="1" type="ORF">MiSe_68640</name>
</gene>
<comment type="caution">
    <text evidence="1">The sequence shown here is derived from an EMBL/GenBank/DDBJ whole genome shotgun (WGS) entry which is preliminary data.</text>
</comment>